<proteinExistence type="predicted"/>
<reference evidence="2" key="1">
    <citation type="journal article" date="2014" name="Int. J. Syst. Evol. Microbiol.">
        <title>Complete genome sequence of Corynebacterium casei LMG S-19264T (=DSM 44701T), isolated from a smear-ripened cheese.</title>
        <authorList>
            <consortium name="US DOE Joint Genome Institute (JGI-PGF)"/>
            <person name="Walter F."/>
            <person name="Albersmeier A."/>
            <person name="Kalinowski J."/>
            <person name="Ruckert C."/>
        </authorList>
    </citation>
    <scope>NUCLEOTIDE SEQUENCE</scope>
    <source>
        <strain evidence="2">CGMCC 4.7110</strain>
    </source>
</reference>
<sequence length="342" mass="35619">MPTASTRPVRTPGTGGLLACAAAVALVLTGCAGPASAPHATRAPAIAPAGLDLLTYSGTYPAAEKSLTRAESQLIASCMTAKGLRYVVVDPASASATGPSAQVDLPRRRSQGYGLYAQYAATSGKPTSTGGTANTAAPNAASANAASANAASANDAYVRRLPTAEAAAYMTALRGSTSDLRTFRMSEGSLEFSVKGCEADSRRRLYGSLTTYAELAVVPQNLNATLTRPVQRDAAYLALMRKWSTCMAAKGYHYAQPGDAQAGLRASYARSGATPALRKREIATAVADGTCALRLRIPTEVVAIRKRLADTLLTARQKTAMAELTKDWRTATATARRVVRPT</sequence>
<accession>A0A917XEV3</accession>
<evidence type="ECO:0000313" key="3">
    <source>
        <dbReference type="Proteomes" id="UP000653411"/>
    </source>
</evidence>
<feature type="chain" id="PRO_5037782468" description="Lipoprotein" evidence="1">
    <location>
        <begin position="38"/>
        <end position="342"/>
    </location>
</feature>
<dbReference type="Proteomes" id="UP000653411">
    <property type="component" value="Unassembled WGS sequence"/>
</dbReference>
<evidence type="ECO:0000256" key="1">
    <source>
        <dbReference type="SAM" id="SignalP"/>
    </source>
</evidence>
<reference evidence="2" key="2">
    <citation type="submission" date="2020-09" db="EMBL/GenBank/DDBJ databases">
        <authorList>
            <person name="Sun Q."/>
            <person name="Zhou Y."/>
        </authorList>
    </citation>
    <scope>NUCLEOTIDE SEQUENCE</scope>
    <source>
        <strain evidence="2">CGMCC 4.7110</strain>
    </source>
</reference>
<dbReference type="RefSeq" id="WP_189264387.1">
    <property type="nucleotide sequence ID" value="NZ_BMML01000009.1"/>
</dbReference>
<organism evidence="2 3">
    <name type="scientific">Streptomyces fuscichromogenes</name>
    <dbReference type="NCBI Taxonomy" id="1324013"/>
    <lineage>
        <taxon>Bacteria</taxon>
        <taxon>Bacillati</taxon>
        <taxon>Actinomycetota</taxon>
        <taxon>Actinomycetes</taxon>
        <taxon>Kitasatosporales</taxon>
        <taxon>Streptomycetaceae</taxon>
        <taxon>Streptomyces</taxon>
    </lineage>
</organism>
<comment type="caution">
    <text evidence="2">The sequence shown here is derived from an EMBL/GenBank/DDBJ whole genome shotgun (WGS) entry which is preliminary data.</text>
</comment>
<gene>
    <name evidence="2" type="ORF">GCM10011578_042920</name>
</gene>
<dbReference type="EMBL" id="BMML01000009">
    <property type="protein sequence ID" value="GGN15011.1"/>
    <property type="molecule type" value="Genomic_DNA"/>
</dbReference>
<protein>
    <recommendedName>
        <fullName evidence="4">Lipoprotein</fullName>
    </recommendedName>
</protein>
<evidence type="ECO:0008006" key="4">
    <source>
        <dbReference type="Google" id="ProtNLM"/>
    </source>
</evidence>
<dbReference type="PROSITE" id="PS51257">
    <property type="entry name" value="PROKAR_LIPOPROTEIN"/>
    <property type="match status" value="1"/>
</dbReference>
<dbReference type="AlphaFoldDB" id="A0A917XEV3"/>
<feature type="signal peptide" evidence="1">
    <location>
        <begin position="1"/>
        <end position="37"/>
    </location>
</feature>
<evidence type="ECO:0000313" key="2">
    <source>
        <dbReference type="EMBL" id="GGN15011.1"/>
    </source>
</evidence>
<keyword evidence="1" id="KW-0732">Signal</keyword>
<name>A0A917XEV3_9ACTN</name>
<keyword evidence="3" id="KW-1185">Reference proteome</keyword>